<reference evidence="2" key="2">
    <citation type="submission" date="2007-03" db="EMBL/GenBank/DDBJ databases">
        <authorList>
            <consortium name="The International Medicago Genome Annotation Group"/>
        </authorList>
    </citation>
    <scope>NUCLEOTIDE SEQUENCE</scope>
</reference>
<sequence length="120" mass="13557">MLILGFEGLAMSALTAQFVCPWPCLVSHTPKPVSTQYWQDEILFEIAGAIGTPIIIDENTRNNSFGHYARVLVDINFAGFIPDTLCFERDNFSFDIEIEYEHPRYGDKAQSYAVNSLTEC</sequence>
<evidence type="ECO:0000256" key="1">
    <source>
        <dbReference type="SAM" id="SignalP"/>
    </source>
</evidence>
<protein>
    <submittedName>
        <fullName evidence="2">Uncharacterized protein</fullName>
    </submittedName>
</protein>
<dbReference type="AlphaFoldDB" id="A2Q355"/>
<feature type="chain" id="PRO_5002644746" evidence="1">
    <location>
        <begin position="17"/>
        <end position="120"/>
    </location>
</feature>
<dbReference type="PANTHER" id="PTHR31286">
    <property type="entry name" value="GLYCINE-RICH CELL WALL STRUCTURAL PROTEIN 1.8-LIKE"/>
    <property type="match status" value="1"/>
</dbReference>
<dbReference type="EMBL" id="AC154867">
    <property type="protein sequence ID" value="ABN08055.1"/>
    <property type="molecule type" value="Genomic_DNA"/>
</dbReference>
<evidence type="ECO:0000313" key="2">
    <source>
        <dbReference type="EMBL" id="ABN08055.1"/>
    </source>
</evidence>
<name>A2Q355_MEDTR</name>
<dbReference type="PANTHER" id="PTHR31286:SF60">
    <property type="entry name" value="PROTEIN, PUTATIVE-RELATED"/>
    <property type="match status" value="1"/>
</dbReference>
<feature type="signal peptide" evidence="1">
    <location>
        <begin position="1"/>
        <end position="16"/>
    </location>
</feature>
<keyword evidence="1" id="KW-0732">Signal</keyword>
<gene>
    <name evidence="2" type="ORF">MtrDRAFT_AC154867g15v2</name>
</gene>
<proteinExistence type="predicted"/>
<reference evidence="2" key="1">
    <citation type="submission" date="2004-12" db="EMBL/GenBank/DDBJ databases">
        <authorList>
            <person name="Town C.D."/>
        </authorList>
    </citation>
    <scope>NUCLEOTIDE SEQUENCE</scope>
</reference>
<dbReference type="InterPro" id="IPR040256">
    <property type="entry name" value="At4g02000-like"/>
</dbReference>
<accession>A2Q355</accession>
<organism evidence="2">
    <name type="scientific">Medicago truncatula</name>
    <name type="common">Barrel medic</name>
    <name type="synonym">Medicago tribuloides</name>
    <dbReference type="NCBI Taxonomy" id="3880"/>
    <lineage>
        <taxon>Eukaryota</taxon>
        <taxon>Viridiplantae</taxon>
        <taxon>Streptophyta</taxon>
        <taxon>Embryophyta</taxon>
        <taxon>Tracheophyta</taxon>
        <taxon>Spermatophyta</taxon>
        <taxon>Magnoliopsida</taxon>
        <taxon>eudicotyledons</taxon>
        <taxon>Gunneridae</taxon>
        <taxon>Pentapetalae</taxon>
        <taxon>rosids</taxon>
        <taxon>fabids</taxon>
        <taxon>Fabales</taxon>
        <taxon>Fabaceae</taxon>
        <taxon>Papilionoideae</taxon>
        <taxon>50 kb inversion clade</taxon>
        <taxon>NPAAA clade</taxon>
        <taxon>Hologalegina</taxon>
        <taxon>IRL clade</taxon>
        <taxon>Trifolieae</taxon>
        <taxon>Medicago</taxon>
    </lineage>
</organism>